<accession>A0ACC2FLP4</accession>
<proteinExistence type="predicted"/>
<dbReference type="EMBL" id="CM055752">
    <property type="protein sequence ID" value="KAJ7992236.1"/>
    <property type="molecule type" value="Genomic_DNA"/>
</dbReference>
<dbReference type="Proteomes" id="UP001157502">
    <property type="component" value="Chromosome 25"/>
</dbReference>
<comment type="caution">
    <text evidence="1">The sequence shown here is derived from an EMBL/GenBank/DDBJ whole genome shotgun (WGS) entry which is preliminary data.</text>
</comment>
<sequence length="141" mass="16154">MTVVLAVKGLASQESDGVRCTLLFINMAHIRGCSPKNLKKRRQRLTSDGDDMPARRKRRAPKALLASSEEETDIEGDVLPPTPPEAFVSKKVWGAGEARTKNKRTSRSPRISQRRSRSPHVSQRFFWRDVFFSDIFFKIYF</sequence>
<evidence type="ECO:0000313" key="2">
    <source>
        <dbReference type="Proteomes" id="UP001157502"/>
    </source>
</evidence>
<gene>
    <name evidence="1" type="ORF">DPEC_G00276430</name>
</gene>
<protein>
    <submittedName>
        <fullName evidence="1">Uncharacterized protein</fullName>
    </submittedName>
</protein>
<evidence type="ECO:0000313" key="1">
    <source>
        <dbReference type="EMBL" id="KAJ7992236.1"/>
    </source>
</evidence>
<reference evidence="1" key="1">
    <citation type="submission" date="2021-05" db="EMBL/GenBank/DDBJ databases">
        <authorList>
            <person name="Pan Q."/>
            <person name="Jouanno E."/>
            <person name="Zahm M."/>
            <person name="Klopp C."/>
            <person name="Cabau C."/>
            <person name="Louis A."/>
            <person name="Berthelot C."/>
            <person name="Parey E."/>
            <person name="Roest Crollius H."/>
            <person name="Montfort J."/>
            <person name="Robinson-Rechavi M."/>
            <person name="Bouchez O."/>
            <person name="Lampietro C."/>
            <person name="Lopez Roques C."/>
            <person name="Donnadieu C."/>
            <person name="Postlethwait J."/>
            <person name="Bobe J."/>
            <person name="Dillon D."/>
            <person name="Chandos A."/>
            <person name="von Hippel F."/>
            <person name="Guiguen Y."/>
        </authorList>
    </citation>
    <scope>NUCLEOTIDE SEQUENCE</scope>
    <source>
        <strain evidence="1">YG-Jan2019</strain>
    </source>
</reference>
<organism evidence="1 2">
    <name type="scientific">Dallia pectoralis</name>
    <name type="common">Alaska blackfish</name>
    <dbReference type="NCBI Taxonomy" id="75939"/>
    <lineage>
        <taxon>Eukaryota</taxon>
        <taxon>Metazoa</taxon>
        <taxon>Chordata</taxon>
        <taxon>Craniata</taxon>
        <taxon>Vertebrata</taxon>
        <taxon>Euteleostomi</taxon>
        <taxon>Actinopterygii</taxon>
        <taxon>Neopterygii</taxon>
        <taxon>Teleostei</taxon>
        <taxon>Protacanthopterygii</taxon>
        <taxon>Esociformes</taxon>
        <taxon>Umbridae</taxon>
        <taxon>Dallia</taxon>
    </lineage>
</organism>
<name>A0ACC2FLP4_DALPE</name>
<keyword evidence="2" id="KW-1185">Reference proteome</keyword>